<keyword evidence="3" id="KW-0694">RNA-binding</keyword>
<keyword evidence="7" id="KW-1185">Reference proteome</keyword>
<keyword evidence="4" id="KW-0051">Antiviral defense</keyword>
<evidence type="ECO:0000256" key="3">
    <source>
        <dbReference type="ARBA" id="ARBA00022884"/>
    </source>
</evidence>
<comment type="caution">
    <text evidence="6">The sequence shown here is derived from an EMBL/GenBank/DDBJ whole genome shotgun (WGS) entry which is preliminary data.</text>
</comment>
<dbReference type="InterPro" id="IPR005510">
    <property type="entry name" value="Csm4"/>
</dbReference>
<evidence type="ECO:0000313" key="6">
    <source>
        <dbReference type="EMBL" id="PWB88372.1"/>
    </source>
</evidence>
<dbReference type="Proteomes" id="UP000251717">
    <property type="component" value="Unassembled WGS sequence"/>
</dbReference>
<evidence type="ECO:0000256" key="1">
    <source>
        <dbReference type="ARBA" id="ARBA00005772"/>
    </source>
</evidence>
<evidence type="ECO:0000256" key="4">
    <source>
        <dbReference type="ARBA" id="ARBA00023118"/>
    </source>
</evidence>
<feature type="domain" description="Csm4 C-terminal" evidence="5">
    <location>
        <begin position="222"/>
        <end position="301"/>
    </location>
</feature>
<dbReference type="InterPro" id="IPR040932">
    <property type="entry name" value="Csm4_C"/>
</dbReference>
<accession>A0A315YCP6</accession>
<organism evidence="6 7">
    <name type="scientific">Methanobrevibacter thaueri</name>
    <dbReference type="NCBI Taxonomy" id="190975"/>
    <lineage>
        <taxon>Archaea</taxon>
        <taxon>Methanobacteriati</taxon>
        <taxon>Methanobacteriota</taxon>
        <taxon>Methanomada group</taxon>
        <taxon>Methanobacteria</taxon>
        <taxon>Methanobacteriales</taxon>
        <taxon>Methanobacteriaceae</taxon>
        <taxon>Methanobrevibacter</taxon>
    </lineage>
</organism>
<evidence type="ECO:0000313" key="7">
    <source>
        <dbReference type="Proteomes" id="UP000251717"/>
    </source>
</evidence>
<dbReference type="EMBL" id="MZGS01000006">
    <property type="protein sequence ID" value="PWB88372.1"/>
    <property type="molecule type" value="Genomic_DNA"/>
</dbReference>
<name>A0A315YCP6_9EURY</name>
<dbReference type="OrthoDB" id="86293at2157"/>
<sequence>MLIYIKPLSTFPKLHSDTLFGALTYAISELYPNLVDEMINEFEENKPPFLISSTFPVIFNEGDKVKFYPKLIIGSDLSGIDSQIIKDYKKVDYIEEKLFYALINGELSEKDILNNYDDYYRFSNLLMGEKIDVDIGFGENILPNNSVNRLIHETKIFYTQGDSYKNLGLFFLVQIFNEDYSSILKSAIKFLKDRGFGRDISTGKGHFDFEIDETVTFDDGSDKNMFVTLSRFIPTEDDLKRINEYSYYEIGSKRGRDKTGEIRKQVRFFKEGSIFPNYQMNYGNIVKSGEINPAVEYGYAFPLRFNKEMK</sequence>
<dbReference type="GO" id="GO:0003723">
    <property type="term" value="F:RNA binding"/>
    <property type="evidence" value="ECO:0007669"/>
    <property type="project" value="UniProtKB-KW"/>
</dbReference>
<evidence type="ECO:0000259" key="5">
    <source>
        <dbReference type="Pfam" id="PF17953"/>
    </source>
</evidence>
<proteinExistence type="inferred from homology"/>
<dbReference type="RefSeq" id="WP_116591098.1">
    <property type="nucleotide sequence ID" value="NZ_MZGS01000006.1"/>
</dbReference>
<gene>
    <name evidence="6" type="ORF">MBBTH_01030</name>
</gene>
<evidence type="ECO:0000256" key="2">
    <source>
        <dbReference type="ARBA" id="ARBA00016109"/>
    </source>
</evidence>
<dbReference type="Pfam" id="PF17953">
    <property type="entry name" value="Csm4_C"/>
    <property type="match status" value="1"/>
</dbReference>
<dbReference type="NCBIfam" id="TIGR01903">
    <property type="entry name" value="cas5_csm4"/>
    <property type="match status" value="1"/>
</dbReference>
<dbReference type="GO" id="GO:0051607">
    <property type="term" value="P:defense response to virus"/>
    <property type="evidence" value="ECO:0007669"/>
    <property type="project" value="UniProtKB-KW"/>
</dbReference>
<protein>
    <recommendedName>
        <fullName evidence="2">CRISPR system Cms protein Csm4</fullName>
    </recommendedName>
</protein>
<reference evidence="6 7" key="1">
    <citation type="submission" date="2017-03" db="EMBL/GenBank/DDBJ databases">
        <title>Genome sequence of Methanobrevibacter thaueri.</title>
        <authorList>
            <person name="Poehlein A."/>
            <person name="Seedorf H."/>
            <person name="Daniel R."/>
        </authorList>
    </citation>
    <scope>NUCLEOTIDE SEQUENCE [LARGE SCALE GENOMIC DNA]</scope>
    <source>
        <strain evidence="6 7">DSM 11995</strain>
    </source>
</reference>
<dbReference type="AlphaFoldDB" id="A0A315YCP6"/>
<comment type="similarity">
    <text evidence="1">Belongs to the CRISPR-associated Csm4 family.</text>
</comment>